<dbReference type="Proteomes" id="UP001207654">
    <property type="component" value="Unassembled WGS sequence"/>
</dbReference>
<reference evidence="3 4" key="1">
    <citation type="submission" date="2022-11" db="EMBL/GenBank/DDBJ databases">
        <title>Minimal conservation of predation-associated metabolite biosynthetic gene clusters underscores biosynthetic potential of Myxococcota including descriptions for ten novel species: Archangium lansinium sp. nov., Myxococcus landrumus sp. nov., Nannocystis bai.</title>
        <authorList>
            <person name="Ahearne A."/>
            <person name="Stevens C."/>
            <person name="Phillips K."/>
        </authorList>
    </citation>
    <scope>NUCLEOTIDE SEQUENCE [LARGE SCALE GENOMIC DNA]</scope>
    <source>
        <strain evidence="3 4">MIWBW</strain>
    </source>
</reference>
<dbReference type="InterPro" id="IPR007069">
    <property type="entry name" value="Transposase_32"/>
</dbReference>
<proteinExistence type="predicted"/>
<evidence type="ECO:0000313" key="4">
    <source>
        <dbReference type="Proteomes" id="UP001207654"/>
    </source>
</evidence>
<feature type="compositionally biased region" description="Basic and acidic residues" evidence="1">
    <location>
        <begin position="15"/>
        <end position="28"/>
    </location>
</feature>
<feature type="region of interest" description="Disordered" evidence="1">
    <location>
        <begin position="1"/>
        <end position="28"/>
    </location>
</feature>
<keyword evidence="4" id="KW-1185">Reference proteome</keyword>
<organism evidence="3 4">
    <name type="scientific">Archangium lansingense</name>
    <dbReference type="NCBI Taxonomy" id="2995310"/>
    <lineage>
        <taxon>Bacteria</taxon>
        <taxon>Pseudomonadati</taxon>
        <taxon>Myxococcota</taxon>
        <taxon>Myxococcia</taxon>
        <taxon>Myxococcales</taxon>
        <taxon>Cystobacterineae</taxon>
        <taxon>Archangiaceae</taxon>
        <taxon>Archangium</taxon>
    </lineage>
</organism>
<evidence type="ECO:0000313" key="3">
    <source>
        <dbReference type="EMBL" id="MCY1073814.1"/>
    </source>
</evidence>
<feature type="region of interest" description="Disordered" evidence="1">
    <location>
        <begin position="108"/>
        <end position="131"/>
    </location>
</feature>
<sequence length="232" mass="25497">MRRRLEGFSLHANTHLHENDRQGLERPGRYGARGALALERLSQAEDGRIAYRMKRPLPDGTTHLLFTGLELLRRLASLVPPPRANLTRFHGVFAPGAKVRPFLLPQAGAEPGQEEESPAFGATVEEPRKESTPRLGWAGLLRRTESPGCVRVLEVWRQAEGVGVREGSRRGESDCGAPGVAHGECAPGPCARAAPERVVLKLKPPQPAKRARHLPRPSWESGWAGQACVCWR</sequence>
<accession>A0ABT3ZWP5</accession>
<name>A0ABT3ZWP5_9BACT</name>
<gene>
    <name evidence="3" type="ORF">OV287_04900</name>
</gene>
<dbReference type="RefSeq" id="WP_267532805.1">
    <property type="nucleotide sequence ID" value="NZ_JAPNKA010000001.1"/>
</dbReference>
<dbReference type="EMBL" id="JAPNKA010000001">
    <property type="protein sequence ID" value="MCY1073814.1"/>
    <property type="molecule type" value="Genomic_DNA"/>
</dbReference>
<comment type="caution">
    <text evidence="3">The sequence shown here is derived from an EMBL/GenBank/DDBJ whole genome shotgun (WGS) entry which is preliminary data.</text>
</comment>
<protein>
    <submittedName>
        <fullName evidence="3">Transposase</fullName>
    </submittedName>
</protein>
<dbReference type="Pfam" id="PF04986">
    <property type="entry name" value="Y2_Tnp"/>
    <property type="match status" value="1"/>
</dbReference>
<feature type="domain" description="Transposase IS801/IS1294" evidence="2">
    <location>
        <begin position="6"/>
        <end position="94"/>
    </location>
</feature>
<evidence type="ECO:0000259" key="2">
    <source>
        <dbReference type="Pfam" id="PF04986"/>
    </source>
</evidence>
<evidence type="ECO:0000256" key="1">
    <source>
        <dbReference type="SAM" id="MobiDB-lite"/>
    </source>
</evidence>